<evidence type="ECO:0000256" key="10">
    <source>
        <dbReference type="ARBA" id="ARBA00022840"/>
    </source>
</evidence>
<accession>A0A8J7G9A8</accession>
<name>A0A8J7G9A8_9BACL</name>
<dbReference type="InterPro" id="IPR036097">
    <property type="entry name" value="HisK_dim/P_sf"/>
</dbReference>
<evidence type="ECO:0000259" key="18">
    <source>
        <dbReference type="PROSITE" id="PS50109"/>
    </source>
</evidence>
<dbReference type="Pfam" id="PF00672">
    <property type="entry name" value="HAMP"/>
    <property type="match status" value="1"/>
</dbReference>
<keyword evidence="12" id="KW-0902">Two-component regulatory system</keyword>
<dbReference type="FunFam" id="3.30.565.10:FF:000006">
    <property type="entry name" value="Sensor histidine kinase WalK"/>
    <property type="match status" value="1"/>
</dbReference>
<dbReference type="Pfam" id="PF00512">
    <property type="entry name" value="HisKA"/>
    <property type="match status" value="1"/>
</dbReference>
<evidence type="ECO:0000259" key="19">
    <source>
        <dbReference type="PROSITE" id="PS50885"/>
    </source>
</evidence>
<dbReference type="Gene3D" id="1.10.287.130">
    <property type="match status" value="1"/>
</dbReference>
<dbReference type="Proteomes" id="UP000622653">
    <property type="component" value="Unassembled WGS sequence"/>
</dbReference>
<evidence type="ECO:0000256" key="11">
    <source>
        <dbReference type="ARBA" id="ARBA00022989"/>
    </source>
</evidence>
<keyword evidence="7 17" id="KW-0812">Transmembrane</keyword>
<evidence type="ECO:0000256" key="12">
    <source>
        <dbReference type="ARBA" id="ARBA00023012"/>
    </source>
</evidence>
<evidence type="ECO:0000256" key="6">
    <source>
        <dbReference type="ARBA" id="ARBA00022679"/>
    </source>
</evidence>
<dbReference type="CDD" id="cd06225">
    <property type="entry name" value="HAMP"/>
    <property type="match status" value="1"/>
</dbReference>
<proteinExistence type="predicted"/>
<dbReference type="SMART" id="SM00388">
    <property type="entry name" value="HisKA"/>
    <property type="match status" value="1"/>
</dbReference>
<gene>
    <name evidence="20" type="ORF">IRY55_09370</name>
</gene>
<evidence type="ECO:0000256" key="16">
    <source>
        <dbReference type="ARBA" id="ARBA00040841"/>
    </source>
</evidence>
<evidence type="ECO:0000256" key="14">
    <source>
        <dbReference type="ARBA" id="ARBA00023136"/>
    </source>
</evidence>
<dbReference type="InterPro" id="IPR036890">
    <property type="entry name" value="HATPase_C_sf"/>
</dbReference>
<dbReference type="PROSITE" id="PS50885">
    <property type="entry name" value="HAMP"/>
    <property type="match status" value="1"/>
</dbReference>
<feature type="transmembrane region" description="Helical" evidence="17">
    <location>
        <begin position="161"/>
        <end position="184"/>
    </location>
</feature>
<keyword evidence="11 17" id="KW-1133">Transmembrane helix</keyword>
<dbReference type="PRINTS" id="PR00344">
    <property type="entry name" value="BCTRLSENSOR"/>
</dbReference>
<keyword evidence="5" id="KW-0597">Phosphoprotein</keyword>
<organism evidence="20 21">
    <name type="scientific">Savagea serpentis</name>
    <dbReference type="NCBI Taxonomy" id="2785297"/>
    <lineage>
        <taxon>Bacteria</taxon>
        <taxon>Bacillati</taxon>
        <taxon>Bacillota</taxon>
        <taxon>Bacilli</taxon>
        <taxon>Bacillales</taxon>
        <taxon>Caryophanaceae</taxon>
        <taxon>Savagea</taxon>
    </lineage>
</organism>
<evidence type="ECO:0000256" key="2">
    <source>
        <dbReference type="ARBA" id="ARBA00004651"/>
    </source>
</evidence>
<comment type="subcellular location">
    <subcellularLocation>
        <location evidence="2">Cell membrane</location>
        <topology evidence="2">Multi-pass membrane protein</topology>
    </subcellularLocation>
</comment>
<evidence type="ECO:0000256" key="3">
    <source>
        <dbReference type="ARBA" id="ARBA00012438"/>
    </source>
</evidence>
<evidence type="ECO:0000256" key="7">
    <source>
        <dbReference type="ARBA" id="ARBA00022692"/>
    </source>
</evidence>
<feature type="transmembrane region" description="Helical" evidence="17">
    <location>
        <begin position="6"/>
        <end position="27"/>
    </location>
</feature>
<dbReference type="InterPro" id="IPR050398">
    <property type="entry name" value="HssS/ArlS-like"/>
</dbReference>
<evidence type="ECO:0000313" key="21">
    <source>
        <dbReference type="Proteomes" id="UP000622653"/>
    </source>
</evidence>
<dbReference type="CDD" id="cd00082">
    <property type="entry name" value="HisKA"/>
    <property type="match status" value="1"/>
</dbReference>
<dbReference type="PANTHER" id="PTHR45528">
    <property type="entry name" value="SENSOR HISTIDINE KINASE CPXA"/>
    <property type="match status" value="1"/>
</dbReference>
<dbReference type="InterPro" id="IPR003660">
    <property type="entry name" value="HAMP_dom"/>
</dbReference>
<evidence type="ECO:0000256" key="1">
    <source>
        <dbReference type="ARBA" id="ARBA00000085"/>
    </source>
</evidence>
<dbReference type="Pfam" id="PF02518">
    <property type="entry name" value="HATPase_c"/>
    <property type="match status" value="1"/>
</dbReference>
<dbReference type="CDD" id="cd16922">
    <property type="entry name" value="HATPase_EvgS-ArcB-TorS-like"/>
    <property type="match status" value="1"/>
</dbReference>
<evidence type="ECO:0000256" key="5">
    <source>
        <dbReference type="ARBA" id="ARBA00022553"/>
    </source>
</evidence>
<dbReference type="RefSeq" id="WP_194563051.1">
    <property type="nucleotide sequence ID" value="NZ_JADKPV010000004.1"/>
</dbReference>
<evidence type="ECO:0000256" key="9">
    <source>
        <dbReference type="ARBA" id="ARBA00022777"/>
    </source>
</evidence>
<dbReference type="SUPFAM" id="SSF158472">
    <property type="entry name" value="HAMP domain-like"/>
    <property type="match status" value="1"/>
</dbReference>
<reference evidence="20" key="1">
    <citation type="submission" date="2020-11" db="EMBL/GenBank/DDBJ databases">
        <title>Multidrug resistant novel bacterium Savagea serpentis sp. nov., isolated from the scats of a vine snake (Ahaetulla nasuta).</title>
        <authorList>
            <person name="Venkata Ramana V."/>
            <person name="Vikas Patil S."/>
            <person name="Yogita Lugani V."/>
        </authorList>
    </citation>
    <scope>NUCLEOTIDE SEQUENCE</scope>
    <source>
        <strain evidence="20">SN6</strain>
    </source>
</reference>
<keyword evidence="4" id="KW-1003">Cell membrane</keyword>
<dbReference type="SMART" id="SM00387">
    <property type="entry name" value="HATPase_c"/>
    <property type="match status" value="1"/>
</dbReference>
<dbReference type="Gene3D" id="3.30.565.10">
    <property type="entry name" value="Histidine kinase-like ATPase, C-terminal domain"/>
    <property type="match status" value="1"/>
</dbReference>
<dbReference type="InterPro" id="IPR004358">
    <property type="entry name" value="Sig_transdc_His_kin-like_C"/>
</dbReference>
<evidence type="ECO:0000256" key="15">
    <source>
        <dbReference type="ARBA" id="ARBA00037219"/>
    </source>
</evidence>
<comment type="caution">
    <text evidence="20">The sequence shown here is derived from an EMBL/GenBank/DDBJ whole genome shotgun (WGS) entry which is preliminary data.</text>
</comment>
<feature type="domain" description="Histidine kinase" evidence="18">
    <location>
        <begin position="245"/>
        <end position="459"/>
    </location>
</feature>
<evidence type="ECO:0000256" key="17">
    <source>
        <dbReference type="SAM" id="Phobius"/>
    </source>
</evidence>
<evidence type="ECO:0000313" key="20">
    <source>
        <dbReference type="EMBL" id="MBF4501573.1"/>
    </source>
</evidence>
<dbReference type="SUPFAM" id="SSF55874">
    <property type="entry name" value="ATPase domain of HSP90 chaperone/DNA topoisomerase II/histidine kinase"/>
    <property type="match status" value="1"/>
</dbReference>
<feature type="domain" description="HAMP" evidence="19">
    <location>
        <begin position="185"/>
        <end position="237"/>
    </location>
</feature>
<keyword evidence="14 17" id="KW-0472">Membrane</keyword>
<keyword evidence="13" id="KW-0843">Virulence</keyword>
<dbReference type="InterPro" id="IPR005467">
    <property type="entry name" value="His_kinase_dom"/>
</dbReference>
<dbReference type="SUPFAM" id="SSF47384">
    <property type="entry name" value="Homodimeric domain of signal transducing histidine kinase"/>
    <property type="match status" value="1"/>
</dbReference>
<dbReference type="SMART" id="SM00304">
    <property type="entry name" value="HAMP"/>
    <property type="match status" value="1"/>
</dbReference>
<keyword evidence="6" id="KW-0808">Transferase</keyword>
<comment type="catalytic activity">
    <reaction evidence="1">
        <text>ATP + protein L-histidine = ADP + protein N-phospho-L-histidine.</text>
        <dbReference type="EC" id="2.7.13.3"/>
    </reaction>
</comment>
<dbReference type="GO" id="GO:0005524">
    <property type="term" value="F:ATP binding"/>
    <property type="evidence" value="ECO:0007669"/>
    <property type="project" value="UniProtKB-KW"/>
</dbReference>
<dbReference type="GO" id="GO:0005886">
    <property type="term" value="C:plasma membrane"/>
    <property type="evidence" value="ECO:0007669"/>
    <property type="project" value="UniProtKB-SubCell"/>
</dbReference>
<dbReference type="EC" id="2.7.13.3" evidence="3"/>
<evidence type="ECO:0000256" key="4">
    <source>
        <dbReference type="ARBA" id="ARBA00022475"/>
    </source>
</evidence>
<keyword evidence="8" id="KW-0547">Nucleotide-binding</keyword>
<dbReference type="EMBL" id="JADKPV010000004">
    <property type="protein sequence ID" value="MBF4501573.1"/>
    <property type="molecule type" value="Genomic_DNA"/>
</dbReference>
<keyword evidence="21" id="KW-1185">Reference proteome</keyword>
<dbReference type="FunFam" id="1.10.287.130:FF:000001">
    <property type="entry name" value="Two-component sensor histidine kinase"/>
    <property type="match status" value="1"/>
</dbReference>
<dbReference type="InterPro" id="IPR003661">
    <property type="entry name" value="HisK_dim/P_dom"/>
</dbReference>
<keyword evidence="9 20" id="KW-0418">Kinase</keyword>
<sequence length="461" mass="52659">MKSLYGKFLAMTAIIMVMSTVIAFLIVNTYYHQNMKEENSAKNISIVQQIATYIESEQPPNLEFFLRTEAAVGYKLVLVSPTEEIEFFGAPFREHNLAQEAIDQVLDGQVYNGMQNFPTETFMTGFFADESSNTVGSPVLYQGDRYALFLRPDIKLLFTEVHLLLGGMVIVIAIISFLAMLFFAKKLIDPITELTKATKQIGDEKFVESLDIARQDEIGQLAQSFSQMVERLKQNDQMRKQFISDVSHDFQSPLLNIRGYASLLNKREVDEETRQQYASIIESETERLSTLTKQLLLLTSLDQLKTPLQKKTYALDEQIRDVVRNYQWQIVNKELSLELEVEPITYQGDPAFLEKVWDNLISNAVKYTEQGSIRISLKELSEEIVFCIEDSGIGIEEEHMPQLFERFYRADSSRTKEIEGTGLGLAIVQQVVELHSGTIDMKSELDKGTKITVYLPKKNEK</sequence>
<dbReference type="InterPro" id="IPR003594">
    <property type="entry name" value="HATPase_dom"/>
</dbReference>
<keyword evidence="10" id="KW-0067">ATP-binding</keyword>
<protein>
    <recommendedName>
        <fullName evidence="16">Heme sensor protein HssS</fullName>
        <ecNumber evidence="3">2.7.13.3</ecNumber>
    </recommendedName>
</protein>
<dbReference type="PANTHER" id="PTHR45528:SF11">
    <property type="entry name" value="HISTIDINE KINASE"/>
    <property type="match status" value="1"/>
</dbReference>
<dbReference type="AlphaFoldDB" id="A0A8J7G9A8"/>
<comment type="function">
    <text evidence="15">Member of the two-component regulatory system HssS/HssR involved in intracellular heme homeostasis and tempering of staphylococcal virulence. HssS functions as a heme sensor histidine kinase which is autophosphorylated at a histidine residue and transfers its phosphate group to an aspartate residue of HssR. HssR/HssS activates the expression of hrtAB, an efflux pump, in response to extracellular heme, hemin, hemoglobin or blood.</text>
</comment>
<dbReference type="GO" id="GO:0000155">
    <property type="term" value="F:phosphorelay sensor kinase activity"/>
    <property type="evidence" value="ECO:0007669"/>
    <property type="project" value="InterPro"/>
</dbReference>
<dbReference type="PROSITE" id="PS50109">
    <property type="entry name" value="HIS_KIN"/>
    <property type="match status" value="1"/>
</dbReference>
<dbReference type="Gene3D" id="6.10.340.10">
    <property type="match status" value="1"/>
</dbReference>
<evidence type="ECO:0000256" key="8">
    <source>
        <dbReference type="ARBA" id="ARBA00022741"/>
    </source>
</evidence>
<evidence type="ECO:0000256" key="13">
    <source>
        <dbReference type="ARBA" id="ARBA00023026"/>
    </source>
</evidence>